<accession>A0A0K6I3V5</accession>
<gene>
    <name evidence="2" type="ORF">Ga0061067_108106</name>
</gene>
<dbReference type="Proteomes" id="UP000183900">
    <property type="component" value="Unassembled WGS sequence"/>
</dbReference>
<feature type="domain" description="DUF1989" evidence="1">
    <location>
        <begin position="52"/>
        <end position="218"/>
    </location>
</feature>
<evidence type="ECO:0000313" key="3">
    <source>
        <dbReference type="Proteomes" id="UP000183900"/>
    </source>
</evidence>
<evidence type="ECO:0000313" key="2">
    <source>
        <dbReference type="EMBL" id="CUA97834.1"/>
    </source>
</evidence>
<organism evidence="2 3">
    <name type="scientific">Pannonibacter indicus</name>
    <dbReference type="NCBI Taxonomy" id="466044"/>
    <lineage>
        <taxon>Bacteria</taxon>
        <taxon>Pseudomonadati</taxon>
        <taxon>Pseudomonadota</taxon>
        <taxon>Alphaproteobacteria</taxon>
        <taxon>Hyphomicrobiales</taxon>
        <taxon>Stappiaceae</taxon>
        <taxon>Pannonibacter</taxon>
    </lineage>
</organism>
<evidence type="ECO:0000259" key="1">
    <source>
        <dbReference type="Pfam" id="PF09347"/>
    </source>
</evidence>
<protein>
    <submittedName>
        <fullName evidence="2">Urea carboxylase-associated protein 2</fullName>
    </submittedName>
</protein>
<dbReference type="AlphaFoldDB" id="A0A0K6I3V5"/>
<dbReference type="InterPro" id="IPR018959">
    <property type="entry name" value="DUF1989"/>
</dbReference>
<sequence>MHIRRSPEEIAANRARYEEHQKKGLEFAPKALPGKSVKPAPAIAADRIIHREVIPGGWHWTTRVKAGETLRVALDEGLSTVSLVAWSALDPSERLNLPDTVKVQWTTALAKGRVIFSDMGKVMFSIVEDSCGAHDCLMGGSTAASNARKYAGANGASLRNTRDNFVQAATKAGLDKRDIPAALALFAPVRVDAEGRFCWMAEMVSAGDYVELRAEMDMTAAFSNCPHPLDPNLVYAPNPVTITRIAASLPAADDLCRTATAEAVRGFENNALAAL</sequence>
<proteinExistence type="predicted"/>
<dbReference type="OrthoDB" id="9772660at2"/>
<dbReference type="Pfam" id="PF09347">
    <property type="entry name" value="DUF1989"/>
    <property type="match status" value="1"/>
</dbReference>
<name>A0A0K6I3V5_9HYPH</name>
<dbReference type="NCBIfam" id="TIGR03425">
    <property type="entry name" value="urea_degr_2"/>
    <property type="match status" value="1"/>
</dbReference>
<dbReference type="InterPro" id="IPR017792">
    <property type="entry name" value="UAAP1"/>
</dbReference>
<dbReference type="RefSeq" id="WP_055456139.1">
    <property type="nucleotide sequence ID" value="NZ_CYHE01000008.1"/>
</dbReference>
<dbReference type="PANTHER" id="PTHR31527:SF0">
    <property type="entry name" value="RE64534P"/>
    <property type="match status" value="1"/>
</dbReference>
<keyword evidence="3" id="KW-1185">Reference proteome</keyword>
<reference evidence="3" key="1">
    <citation type="submission" date="2015-08" db="EMBL/GenBank/DDBJ databases">
        <authorList>
            <person name="Varghese N."/>
        </authorList>
    </citation>
    <scope>NUCLEOTIDE SEQUENCE [LARGE SCALE GENOMIC DNA]</scope>
    <source>
        <strain evidence="3">DSM 23407</strain>
    </source>
</reference>
<dbReference type="PANTHER" id="PTHR31527">
    <property type="entry name" value="RE64534P"/>
    <property type="match status" value="1"/>
</dbReference>
<dbReference type="EMBL" id="CYHE01000008">
    <property type="protein sequence ID" value="CUA97834.1"/>
    <property type="molecule type" value="Genomic_DNA"/>
</dbReference>